<proteinExistence type="predicted"/>
<sequence>MTPQEFEFENRKHQLRQEASDKEVQRLRKVNRNQSHKITKLRKAMYFQMFFFVSLFLVFLLRGIIVFTGSSSNEDFKAYQLKYDDLQKVNSILEDSLKVYTSKLQSVVNQNLVERDENGLRFRVQIGAFKEINLRNYTTNLVAINQETYDSINQYTIGVFKDYQKARVFLEDIKKMGFNDSFIISTKNGRRIPIEKLTEEELYPNGKDSVSLKPL</sequence>
<comment type="caution">
    <text evidence="2">The sequence shown here is derived from an EMBL/GenBank/DDBJ whole genome shotgun (WGS) entry which is preliminary data.</text>
</comment>
<name>A0AAE3M1G3_9BACT</name>
<keyword evidence="3" id="KW-1185">Reference proteome</keyword>
<dbReference type="AlphaFoldDB" id="A0AAE3M1G3"/>
<gene>
    <name evidence="2" type="ORF">OM075_00705</name>
</gene>
<reference evidence="2" key="1">
    <citation type="submission" date="2022-10" db="EMBL/GenBank/DDBJ databases">
        <authorList>
            <person name="Yu W.X."/>
        </authorList>
    </citation>
    <scope>NUCLEOTIDE SEQUENCE</scope>
    <source>
        <strain evidence="2">AAT</strain>
    </source>
</reference>
<evidence type="ECO:0000313" key="2">
    <source>
        <dbReference type="EMBL" id="MCW3784959.1"/>
    </source>
</evidence>
<evidence type="ECO:0000256" key="1">
    <source>
        <dbReference type="SAM" id="Phobius"/>
    </source>
</evidence>
<keyword evidence="1" id="KW-1133">Transmembrane helix</keyword>
<protein>
    <submittedName>
        <fullName evidence="2">SPOR domain-containing protein</fullName>
    </submittedName>
</protein>
<accession>A0AAE3M1G3</accession>
<organism evidence="2 3">
    <name type="scientific">Plebeiibacterium sediminum</name>
    <dbReference type="NCBI Taxonomy" id="2992112"/>
    <lineage>
        <taxon>Bacteria</taxon>
        <taxon>Pseudomonadati</taxon>
        <taxon>Bacteroidota</taxon>
        <taxon>Bacteroidia</taxon>
        <taxon>Marinilabiliales</taxon>
        <taxon>Marinilabiliaceae</taxon>
        <taxon>Plebeiibacterium</taxon>
    </lineage>
</organism>
<feature type="transmembrane region" description="Helical" evidence="1">
    <location>
        <begin position="45"/>
        <end position="67"/>
    </location>
</feature>
<dbReference type="EMBL" id="JAPDPJ010000001">
    <property type="protein sequence ID" value="MCW3784959.1"/>
    <property type="molecule type" value="Genomic_DNA"/>
</dbReference>
<evidence type="ECO:0000313" key="3">
    <source>
        <dbReference type="Proteomes" id="UP001209229"/>
    </source>
</evidence>
<dbReference type="Proteomes" id="UP001209229">
    <property type="component" value="Unassembled WGS sequence"/>
</dbReference>
<keyword evidence="1" id="KW-0812">Transmembrane</keyword>
<dbReference type="RefSeq" id="WP_301188530.1">
    <property type="nucleotide sequence ID" value="NZ_JAPDPJ010000001.1"/>
</dbReference>
<keyword evidence="1" id="KW-0472">Membrane</keyword>